<keyword evidence="2" id="KW-1133">Transmembrane helix</keyword>
<feature type="transmembrane region" description="Helical" evidence="2">
    <location>
        <begin position="289"/>
        <end position="307"/>
    </location>
</feature>
<evidence type="ECO:0000313" key="4">
    <source>
        <dbReference type="Proteomes" id="UP001237642"/>
    </source>
</evidence>
<dbReference type="PANTHER" id="PTHR36073:SF1">
    <property type="entry name" value="OS01G0962100 PROTEIN"/>
    <property type="match status" value="1"/>
</dbReference>
<comment type="caution">
    <text evidence="3">The sequence shown here is derived from an EMBL/GenBank/DDBJ whole genome shotgun (WGS) entry which is preliminary data.</text>
</comment>
<dbReference type="PANTHER" id="PTHR36073">
    <property type="match status" value="1"/>
</dbReference>
<keyword evidence="4" id="KW-1185">Reference proteome</keyword>
<name>A0AAD8HKF2_9APIA</name>
<feature type="transmembrane region" description="Helical" evidence="2">
    <location>
        <begin position="257"/>
        <end position="277"/>
    </location>
</feature>
<dbReference type="AlphaFoldDB" id="A0AAD8HKF2"/>
<reference evidence="3" key="1">
    <citation type="submission" date="2023-02" db="EMBL/GenBank/DDBJ databases">
        <title>Genome of toxic invasive species Heracleum sosnowskyi carries increased number of genes despite the absence of recent whole-genome duplications.</title>
        <authorList>
            <person name="Schelkunov M."/>
            <person name="Shtratnikova V."/>
            <person name="Makarenko M."/>
            <person name="Klepikova A."/>
            <person name="Omelchenko D."/>
            <person name="Novikova G."/>
            <person name="Obukhova E."/>
            <person name="Bogdanov V."/>
            <person name="Penin A."/>
            <person name="Logacheva M."/>
        </authorList>
    </citation>
    <scope>NUCLEOTIDE SEQUENCE</scope>
    <source>
        <strain evidence="3">Hsosn_3</strain>
        <tissue evidence="3">Leaf</tissue>
    </source>
</reference>
<keyword evidence="2" id="KW-0472">Membrane</keyword>
<keyword evidence="2" id="KW-0812">Transmembrane</keyword>
<feature type="transmembrane region" description="Helical" evidence="2">
    <location>
        <begin position="234"/>
        <end position="251"/>
    </location>
</feature>
<accession>A0AAD8HKF2</accession>
<feature type="transmembrane region" description="Helical" evidence="2">
    <location>
        <begin position="12"/>
        <end position="39"/>
    </location>
</feature>
<sequence length="333" mass="37754">MKLPTPFLNTRFSILWTSIFLHVHIFWRLLVWTGALLSLPGRLLNALQRNRLMEMHLQEMQYVLETIIWEKKQLKERLKTANKDRRMMEVMLAELEEEHDQAIVKMESLESELQAIKNEKNQLKEVPEKSLRSSKDPAETASSQSAIDADKFAITHEVYTWKPGGHGSDLALRSLLQEDIREDESKVKAAVQHFVKDGSKSSPTIISYKSASISKHSNVDEILDHRRDVALSQSLFSAILSLLVGTVIWKAEDPCMPLVVALFSVVVVSLKSVIQFFSTIKNRPASDAVALLSFSWFILGTLTYPTLPKAIRMSGPTVYKFSNHLVNLFGFSS</sequence>
<dbReference type="Proteomes" id="UP001237642">
    <property type="component" value="Unassembled WGS sequence"/>
</dbReference>
<protein>
    <submittedName>
        <fullName evidence="3">Golgin subfamily A member like</fullName>
    </submittedName>
</protein>
<evidence type="ECO:0000256" key="1">
    <source>
        <dbReference type="SAM" id="MobiDB-lite"/>
    </source>
</evidence>
<feature type="region of interest" description="Disordered" evidence="1">
    <location>
        <begin position="120"/>
        <end position="144"/>
    </location>
</feature>
<evidence type="ECO:0000313" key="3">
    <source>
        <dbReference type="EMBL" id="KAK1367690.1"/>
    </source>
</evidence>
<evidence type="ECO:0000256" key="2">
    <source>
        <dbReference type="SAM" id="Phobius"/>
    </source>
</evidence>
<organism evidence="3 4">
    <name type="scientific">Heracleum sosnowskyi</name>
    <dbReference type="NCBI Taxonomy" id="360622"/>
    <lineage>
        <taxon>Eukaryota</taxon>
        <taxon>Viridiplantae</taxon>
        <taxon>Streptophyta</taxon>
        <taxon>Embryophyta</taxon>
        <taxon>Tracheophyta</taxon>
        <taxon>Spermatophyta</taxon>
        <taxon>Magnoliopsida</taxon>
        <taxon>eudicotyledons</taxon>
        <taxon>Gunneridae</taxon>
        <taxon>Pentapetalae</taxon>
        <taxon>asterids</taxon>
        <taxon>campanulids</taxon>
        <taxon>Apiales</taxon>
        <taxon>Apiaceae</taxon>
        <taxon>Apioideae</taxon>
        <taxon>apioid superclade</taxon>
        <taxon>Tordylieae</taxon>
        <taxon>Tordyliinae</taxon>
        <taxon>Heracleum</taxon>
    </lineage>
</organism>
<proteinExistence type="predicted"/>
<feature type="compositionally biased region" description="Basic and acidic residues" evidence="1">
    <location>
        <begin position="120"/>
        <end position="138"/>
    </location>
</feature>
<reference evidence="3" key="2">
    <citation type="submission" date="2023-05" db="EMBL/GenBank/DDBJ databases">
        <authorList>
            <person name="Schelkunov M.I."/>
        </authorList>
    </citation>
    <scope>NUCLEOTIDE SEQUENCE</scope>
    <source>
        <strain evidence="3">Hsosn_3</strain>
        <tissue evidence="3">Leaf</tissue>
    </source>
</reference>
<gene>
    <name evidence="3" type="ORF">POM88_033782</name>
</gene>
<dbReference type="EMBL" id="JAUIZM010000008">
    <property type="protein sequence ID" value="KAK1367690.1"/>
    <property type="molecule type" value="Genomic_DNA"/>
</dbReference>